<name>A0A0G0H2P0_9BACT</name>
<protein>
    <submittedName>
        <fullName evidence="1">Uncharacterized protein</fullName>
    </submittedName>
</protein>
<accession>A0A0G0H2P0</accession>
<dbReference type="Proteomes" id="UP000034591">
    <property type="component" value="Unassembled WGS sequence"/>
</dbReference>
<organism evidence="1 2">
    <name type="scientific">Candidatus Woesebacteria bacterium GW2011_GWA1_37_7</name>
    <dbReference type="NCBI Taxonomy" id="1618545"/>
    <lineage>
        <taxon>Bacteria</taxon>
        <taxon>Candidatus Woeseibacteriota</taxon>
    </lineage>
</organism>
<proteinExistence type="predicted"/>
<reference evidence="1 2" key="1">
    <citation type="journal article" date="2015" name="Nature">
        <title>rRNA introns, odd ribosomes, and small enigmatic genomes across a large radiation of phyla.</title>
        <authorList>
            <person name="Brown C.T."/>
            <person name="Hug L.A."/>
            <person name="Thomas B.C."/>
            <person name="Sharon I."/>
            <person name="Castelle C.J."/>
            <person name="Singh A."/>
            <person name="Wilkins M.J."/>
            <person name="Williams K.H."/>
            <person name="Banfield J.F."/>
        </authorList>
    </citation>
    <scope>NUCLEOTIDE SEQUENCE [LARGE SCALE GENOMIC DNA]</scope>
</reference>
<evidence type="ECO:0000313" key="2">
    <source>
        <dbReference type="Proteomes" id="UP000034591"/>
    </source>
</evidence>
<evidence type="ECO:0000313" key="1">
    <source>
        <dbReference type="EMBL" id="KKQ36432.1"/>
    </source>
</evidence>
<dbReference type="AlphaFoldDB" id="A0A0G0H2P0"/>
<dbReference type="EMBL" id="LBTI01000052">
    <property type="protein sequence ID" value="KKQ36432.1"/>
    <property type="molecule type" value="Genomic_DNA"/>
</dbReference>
<gene>
    <name evidence="1" type="ORF">US53_C0052G0010</name>
</gene>
<comment type="caution">
    <text evidence="1">The sequence shown here is derived from an EMBL/GenBank/DDBJ whole genome shotgun (WGS) entry which is preliminary data.</text>
</comment>
<sequence>MAEIIVNIPFSEYINSKKVRSPIGMRITQRFCIQGNCSAHYETACLGIDKDGNRMLRLYYDHRLMDPQADESMELLRKNNLKLIEENCLFTNGKVRS</sequence>